<evidence type="ECO:0000256" key="2">
    <source>
        <dbReference type="SAM" id="MobiDB-lite"/>
    </source>
</evidence>
<reference evidence="3 4" key="1">
    <citation type="journal article" date="2016" name="Nat. Commun.">
        <title>Thousands of microbial genomes shed light on interconnected biogeochemical processes in an aquifer system.</title>
        <authorList>
            <person name="Anantharaman K."/>
            <person name="Brown C.T."/>
            <person name="Hug L.A."/>
            <person name="Sharon I."/>
            <person name="Castelle C.J."/>
            <person name="Probst A.J."/>
            <person name="Thomas B.C."/>
            <person name="Singh A."/>
            <person name="Wilkins M.J."/>
            <person name="Karaoz U."/>
            <person name="Brodie E.L."/>
            <person name="Williams K.H."/>
            <person name="Hubbard S.S."/>
            <person name="Banfield J.F."/>
        </authorList>
    </citation>
    <scope>NUCLEOTIDE SEQUENCE [LARGE SCALE GENOMIC DNA]</scope>
</reference>
<evidence type="ECO:0000313" key="4">
    <source>
        <dbReference type="Proteomes" id="UP000177905"/>
    </source>
</evidence>
<dbReference type="EMBL" id="MEUA01000041">
    <property type="protein sequence ID" value="OGC14091.1"/>
    <property type="molecule type" value="Genomic_DNA"/>
</dbReference>
<protein>
    <recommendedName>
        <fullName evidence="5">Tetratricopeptide repeat protein</fullName>
    </recommendedName>
</protein>
<feature type="region of interest" description="Disordered" evidence="2">
    <location>
        <begin position="394"/>
        <end position="420"/>
    </location>
</feature>
<dbReference type="SMART" id="SM00028">
    <property type="entry name" value="TPR"/>
    <property type="match status" value="3"/>
</dbReference>
<evidence type="ECO:0000313" key="3">
    <source>
        <dbReference type="EMBL" id="OGC14091.1"/>
    </source>
</evidence>
<dbReference type="InterPro" id="IPR011990">
    <property type="entry name" value="TPR-like_helical_dom_sf"/>
</dbReference>
<organism evidence="3 4">
    <name type="scientific">candidate division WOR-1 bacterium RIFOXYB2_FULL_36_35</name>
    <dbReference type="NCBI Taxonomy" id="1802578"/>
    <lineage>
        <taxon>Bacteria</taxon>
        <taxon>Bacillati</taxon>
        <taxon>Saganbacteria</taxon>
    </lineage>
</organism>
<proteinExistence type="predicted"/>
<name>A0A1F4S0Y1_UNCSA</name>
<accession>A0A1F4S0Y1</accession>
<dbReference type="Pfam" id="PF13181">
    <property type="entry name" value="TPR_8"/>
    <property type="match status" value="1"/>
</dbReference>
<dbReference type="PROSITE" id="PS50005">
    <property type="entry name" value="TPR"/>
    <property type="match status" value="1"/>
</dbReference>
<dbReference type="InterPro" id="IPR019734">
    <property type="entry name" value="TPR_rpt"/>
</dbReference>
<dbReference type="SUPFAM" id="SSF48452">
    <property type="entry name" value="TPR-like"/>
    <property type="match status" value="1"/>
</dbReference>
<dbReference type="AlphaFoldDB" id="A0A1F4S0Y1"/>
<evidence type="ECO:0000256" key="1">
    <source>
        <dbReference type="PROSITE-ProRule" id="PRU00339"/>
    </source>
</evidence>
<feature type="repeat" description="TPR" evidence="1">
    <location>
        <begin position="239"/>
        <end position="272"/>
    </location>
</feature>
<evidence type="ECO:0008006" key="5">
    <source>
        <dbReference type="Google" id="ProtNLM"/>
    </source>
</evidence>
<comment type="caution">
    <text evidence="3">The sequence shown here is derived from an EMBL/GenBank/DDBJ whole genome shotgun (WGS) entry which is preliminary data.</text>
</comment>
<dbReference type="Gene3D" id="1.25.40.10">
    <property type="entry name" value="Tetratricopeptide repeat domain"/>
    <property type="match status" value="1"/>
</dbReference>
<keyword evidence="1" id="KW-0802">TPR repeat</keyword>
<gene>
    <name evidence="3" type="ORF">A2290_06265</name>
</gene>
<dbReference type="Proteomes" id="UP000177905">
    <property type="component" value="Unassembled WGS sequence"/>
</dbReference>
<sequence>MSAIRNVFNPGNPPATLRRVSEAPNITGSVNEIERENPLQKNAMEICRAINGGAFLEKSIEVATKSFATVLQSLTRFPSVVDGRMLQAIQAKGVFIDIADSSHFPFGLVVAISLVKESVWGDPVIVRALAHAEAGGVSYSEMSALERVLFLANHIDGLSEENKDLTLKLLWHTKDIKIATLVALSASTTEEFNSGGATDSRNILRLRRELYRDFEMRREKYKPLTEYNQIVRCIDRTRSIDYFAEAKALFDNGEKEQALNSLRESLKLTPDFVDAKILLILLVSKEEASALCDEVCNQDCADIRKAEAIQWTAAHFLSARDYEGAIQLFKKALTFYQGNVFIGVMIYEGLKNTYLALGKYDEAKDAIWQMLNLDIPKEDKMAFRQELAEIARAQLQGTPIQQEEPKPKKANDSGPEGWNN</sequence>